<evidence type="ECO:0000256" key="1">
    <source>
        <dbReference type="PROSITE-ProRule" id="PRU00047"/>
    </source>
</evidence>
<dbReference type="STRING" id="6832.A0A553PSL5"/>
<keyword evidence="1" id="KW-0862">Zinc</keyword>
<evidence type="ECO:0000313" key="4">
    <source>
        <dbReference type="EMBL" id="TRY80671.1"/>
    </source>
</evidence>
<keyword evidence="1" id="KW-0863">Zinc-finger</keyword>
<feature type="domain" description="CCHC-type" evidence="3">
    <location>
        <begin position="332"/>
        <end position="346"/>
    </location>
</feature>
<dbReference type="InterPro" id="IPR036875">
    <property type="entry name" value="Znf_CCHC_sf"/>
</dbReference>
<keyword evidence="5" id="KW-1185">Reference proteome</keyword>
<keyword evidence="1" id="KW-0479">Metal-binding</keyword>
<dbReference type="EMBL" id="VCGU01000001">
    <property type="protein sequence ID" value="TRY80671.1"/>
    <property type="molecule type" value="Genomic_DNA"/>
</dbReference>
<protein>
    <recommendedName>
        <fullName evidence="3">CCHC-type domain-containing protein</fullName>
    </recommendedName>
</protein>
<feature type="compositionally biased region" description="Polar residues" evidence="2">
    <location>
        <begin position="310"/>
        <end position="322"/>
    </location>
</feature>
<dbReference type="AlphaFoldDB" id="A0A553PSL5"/>
<dbReference type="SMART" id="SM00343">
    <property type="entry name" value="ZnF_C2HC"/>
    <property type="match status" value="2"/>
</dbReference>
<organism evidence="4 5">
    <name type="scientific">Tigriopus californicus</name>
    <name type="common">Marine copepod</name>
    <dbReference type="NCBI Taxonomy" id="6832"/>
    <lineage>
        <taxon>Eukaryota</taxon>
        <taxon>Metazoa</taxon>
        <taxon>Ecdysozoa</taxon>
        <taxon>Arthropoda</taxon>
        <taxon>Crustacea</taxon>
        <taxon>Multicrustacea</taxon>
        <taxon>Hexanauplia</taxon>
        <taxon>Copepoda</taxon>
        <taxon>Harpacticoida</taxon>
        <taxon>Harpacticidae</taxon>
        <taxon>Tigriopus</taxon>
    </lineage>
</organism>
<dbReference type="PANTHER" id="PTHR33198:SF19">
    <property type="entry name" value="CCHC-TYPE DOMAIN-CONTAINING PROTEIN"/>
    <property type="match status" value="1"/>
</dbReference>
<evidence type="ECO:0000256" key="2">
    <source>
        <dbReference type="SAM" id="MobiDB-lite"/>
    </source>
</evidence>
<evidence type="ECO:0000259" key="3">
    <source>
        <dbReference type="PROSITE" id="PS50158"/>
    </source>
</evidence>
<dbReference type="SUPFAM" id="SSF57756">
    <property type="entry name" value="Retrovirus zinc finger-like domains"/>
    <property type="match status" value="1"/>
</dbReference>
<feature type="region of interest" description="Disordered" evidence="2">
    <location>
        <begin position="283"/>
        <end position="322"/>
    </location>
</feature>
<gene>
    <name evidence="4" type="ORF">TCAL_13410</name>
</gene>
<feature type="compositionally biased region" description="Polar residues" evidence="2">
    <location>
        <begin position="283"/>
        <end position="297"/>
    </location>
</feature>
<reference evidence="4 5" key="1">
    <citation type="journal article" date="2018" name="Nat. Ecol. Evol.">
        <title>Genomic signatures of mitonuclear coevolution across populations of Tigriopus californicus.</title>
        <authorList>
            <person name="Barreto F.S."/>
            <person name="Watson E.T."/>
            <person name="Lima T.G."/>
            <person name="Willett C.S."/>
            <person name="Edmands S."/>
            <person name="Li W."/>
            <person name="Burton R.S."/>
        </authorList>
    </citation>
    <scope>NUCLEOTIDE SEQUENCE [LARGE SCALE GENOMIC DNA]</scope>
    <source>
        <strain evidence="4 5">San Diego</strain>
    </source>
</reference>
<dbReference type="GO" id="GO:0003676">
    <property type="term" value="F:nucleic acid binding"/>
    <property type="evidence" value="ECO:0007669"/>
    <property type="project" value="InterPro"/>
</dbReference>
<feature type="region of interest" description="Disordered" evidence="2">
    <location>
        <begin position="366"/>
        <end position="387"/>
    </location>
</feature>
<dbReference type="GO" id="GO:0008270">
    <property type="term" value="F:zinc ion binding"/>
    <property type="evidence" value="ECO:0007669"/>
    <property type="project" value="UniProtKB-KW"/>
</dbReference>
<dbReference type="InterPro" id="IPR001878">
    <property type="entry name" value="Znf_CCHC"/>
</dbReference>
<sequence>MVQTLWNRQPEPIPLVEVTLAEASMEPAMNRFQAFADSVARCQLLEELSKEEALKDPFTTREMGIEDDITQAWARVNGLRLMASHPDPTTETVTNSAPPTSSGNEAPTRAHQSHRTFQFSHLEPLSQEASHTEYKKWRETRDNNAEVQVYSVMTAMGPYASRIIKNHFQTNLDDEETTVDGIVENLQRYYRSQRSVAPDRVNFHQRKQDQFETFDQFRFAITDLAEDAELCTTCVESQIVTQIIIGTKDEKARHDMLEERKFPSLGRTIEICQANEVATRNQASLTNSSVHKISTYHQGKKKEGERDRNQPCNQNQAQSKNQWPSYKREGNCWYCGQDRHSRKECPARNQTCSFCRKQGHIQVACKSKKYGRQRDKRGSREEKPKNQGRISSVFCGRVCAKGEPFCELATISIKYTDPLTKAHLGNHISSSARHGGRSKFDVRIQFRQTRPRPQTTFQYQ</sequence>
<proteinExistence type="predicted"/>
<dbReference type="PROSITE" id="PS50158">
    <property type="entry name" value="ZF_CCHC"/>
    <property type="match status" value="1"/>
</dbReference>
<feature type="compositionally biased region" description="Basic and acidic residues" evidence="2">
    <location>
        <begin position="372"/>
        <end position="385"/>
    </location>
</feature>
<dbReference type="PANTHER" id="PTHR33198">
    <property type="entry name" value="ANK_REP_REGION DOMAIN-CONTAINING PROTEIN-RELATED"/>
    <property type="match status" value="1"/>
</dbReference>
<dbReference type="Gene3D" id="4.10.60.10">
    <property type="entry name" value="Zinc finger, CCHC-type"/>
    <property type="match status" value="1"/>
</dbReference>
<feature type="compositionally biased region" description="Polar residues" evidence="2">
    <location>
        <begin position="87"/>
        <end position="105"/>
    </location>
</feature>
<dbReference type="Proteomes" id="UP000318571">
    <property type="component" value="Chromosome 12"/>
</dbReference>
<name>A0A553PSL5_TIGCA</name>
<evidence type="ECO:0000313" key="5">
    <source>
        <dbReference type="Proteomes" id="UP000318571"/>
    </source>
</evidence>
<accession>A0A553PSL5</accession>
<comment type="caution">
    <text evidence="4">The sequence shown here is derived from an EMBL/GenBank/DDBJ whole genome shotgun (WGS) entry which is preliminary data.</text>
</comment>
<feature type="region of interest" description="Disordered" evidence="2">
    <location>
        <begin position="83"/>
        <end position="132"/>
    </location>
</feature>